<accession>A0A919GKA0</accession>
<dbReference type="InterPro" id="IPR020054">
    <property type="entry name" value="Prot_inh_SSI_I16_CS"/>
</dbReference>
<feature type="domain" description="Subtilisin inhibitor" evidence="8">
    <location>
        <begin position="51"/>
        <end position="125"/>
    </location>
</feature>
<dbReference type="Proteomes" id="UP000603708">
    <property type="component" value="Unassembled WGS sequence"/>
</dbReference>
<name>A0A919GKA0_9ACTN</name>
<dbReference type="AlphaFoldDB" id="A0A919GKA0"/>
<keyword evidence="3" id="KW-0964">Secreted</keyword>
<sequence length="139" mass="13791">MTGRPVATALAAAAALALTLTAEGTASAAAAPPAAAPAGSLDLSLVASDISQRPVGDATLECAPDGGTHPDPEAACAALTAVQGDFTRLPDVPGRACPAVVDPVTAVATGTWQGVRVSYRETFVNRCAAEVGTSDVFRF</sequence>
<dbReference type="GO" id="GO:0004867">
    <property type="term" value="F:serine-type endopeptidase inhibitor activity"/>
    <property type="evidence" value="ECO:0007669"/>
    <property type="project" value="UniProtKB-KW"/>
</dbReference>
<evidence type="ECO:0000256" key="5">
    <source>
        <dbReference type="ARBA" id="ARBA00022900"/>
    </source>
</evidence>
<dbReference type="EMBL" id="BNCD01000021">
    <property type="protein sequence ID" value="GHH86072.1"/>
    <property type="molecule type" value="Genomic_DNA"/>
</dbReference>
<keyword evidence="9" id="KW-0645">Protease</keyword>
<protein>
    <submittedName>
        <fullName evidence="9">Protease</fullName>
    </submittedName>
</protein>
<keyword evidence="6" id="KW-1015">Disulfide bond</keyword>
<dbReference type="Pfam" id="PF00720">
    <property type="entry name" value="SSI"/>
    <property type="match status" value="1"/>
</dbReference>
<dbReference type="Gene3D" id="3.30.350.10">
    <property type="entry name" value="Subtilisin inhibitor-like"/>
    <property type="match status" value="1"/>
</dbReference>
<dbReference type="PROSITE" id="PS00999">
    <property type="entry name" value="SSI"/>
    <property type="match status" value="1"/>
</dbReference>
<organism evidence="9 10">
    <name type="scientific">Streptomyces sulfonofaciens</name>
    <dbReference type="NCBI Taxonomy" id="68272"/>
    <lineage>
        <taxon>Bacteria</taxon>
        <taxon>Bacillati</taxon>
        <taxon>Actinomycetota</taxon>
        <taxon>Actinomycetes</taxon>
        <taxon>Kitasatosporales</taxon>
        <taxon>Streptomycetaceae</taxon>
        <taxon>Streptomyces</taxon>
    </lineage>
</organism>
<dbReference type="GO" id="GO:0005576">
    <property type="term" value="C:extracellular region"/>
    <property type="evidence" value="ECO:0007669"/>
    <property type="project" value="UniProtKB-SubCell"/>
</dbReference>
<evidence type="ECO:0000259" key="8">
    <source>
        <dbReference type="Pfam" id="PF00720"/>
    </source>
</evidence>
<evidence type="ECO:0000313" key="9">
    <source>
        <dbReference type="EMBL" id="GHH86072.1"/>
    </source>
</evidence>
<keyword evidence="9" id="KW-0378">Hydrolase</keyword>
<comment type="similarity">
    <text evidence="2">Belongs to the protease inhibitor I16 (SSI) family.</text>
</comment>
<feature type="chain" id="PRO_5037663966" evidence="7">
    <location>
        <begin position="29"/>
        <end position="139"/>
    </location>
</feature>
<evidence type="ECO:0000313" key="10">
    <source>
        <dbReference type="Proteomes" id="UP000603708"/>
    </source>
</evidence>
<proteinExistence type="inferred from homology"/>
<dbReference type="GO" id="GO:0006508">
    <property type="term" value="P:proteolysis"/>
    <property type="evidence" value="ECO:0007669"/>
    <property type="project" value="UniProtKB-KW"/>
</dbReference>
<keyword evidence="5" id="KW-0722">Serine protease inhibitor</keyword>
<gene>
    <name evidence="9" type="ORF">GCM10018793_56590</name>
</gene>
<reference evidence="9" key="2">
    <citation type="submission" date="2020-09" db="EMBL/GenBank/DDBJ databases">
        <authorList>
            <person name="Sun Q."/>
            <person name="Ohkuma M."/>
        </authorList>
    </citation>
    <scope>NUCLEOTIDE SEQUENCE</scope>
    <source>
        <strain evidence="9">JCM 5069</strain>
    </source>
</reference>
<evidence type="ECO:0000256" key="6">
    <source>
        <dbReference type="ARBA" id="ARBA00023157"/>
    </source>
</evidence>
<dbReference type="InterPro" id="IPR023549">
    <property type="entry name" value="Subtilisin_inhibitor"/>
</dbReference>
<dbReference type="RefSeq" id="WP_189936892.1">
    <property type="nucleotide sequence ID" value="NZ_BNCD01000021.1"/>
</dbReference>
<reference evidence="9" key="1">
    <citation type="journal article" date="2014" name="Int. J. Syst. Evol. Microbiol.">
        <title>Complete genome sequence of Corynebacterium casei LMG S-19264T (=DSM 44701T), isolated from a smear-ripened cheese.</title>
        <authorList>
            <consortium name="US DOE Joint Genome Institute (JGI-PGF)"/>
            <person name="Walter F."/>
            <person name="Albersmeier A."/>
            <person name="Kalinowski J."/>
            <person name="Ruckert C."/>
        </authorList>
    </citation>
    <scope>NUCLEOTIDE SEQUENCE</scope>
    <source>
        <strain evidence="9">JCM 5069</strain>
    </source>
</reference>
<keyword evidence="7" id="KW-0732">Signal</keyword>
<dbReference type="SUPFAM" id="SSF55399">
    <property type="entry name" value="Subtilisin inhibitor"/>
    <property type="match status" value="1"/>
</dbReference>
<dbReference type="GO" id="GO:0008233">
    <property type="term" value="F:peptidase activity"/>
    <property type="evidence" value="ECO:0007669"/>
    <property type="project" value="UniProtKB-KW"/>
</dbReference>
<feature type="signal peptide" evidence="7">
    <location>
        <begin position="1"/>
        <end position="28"/>
    </location>
</feature>
<comment type="caution">
    <text evidence="9">The sequence shown here is derived from an EMBL/GenBank/DDBJ whole genome shotgun (WGS) entry which is preliminary data.</text>
</comment>
<keyword evidence="10" id="KW-1185">Reference proteome</keyword>
<evidence type="ECO:0000256" key="4">
    <source>
        <dbReference type="ARBA" id="ARBA00022690"/>
    </source>
</evidence>
<evidence type="ECO:0000256" key="7">
    <source>
        <dbReference type="SAM" id="SignalP"/>
    </source>
</evidence>
<comment type="subcellular location">
    <subcellularLocation>
        <location evidence="1">Secreted</location>
    </subcellularLocation>
</comment>
<evidence type="ECO:0000256" key="2">
    <source>
        <dbReference type="ARBA" id="ARBA00010472"/>
    </source>
</evidence>
<evidence type="ECO:0000256" key="3">
    <source>
        <dbReference type="ARBA" id="ARBA00022525"/>
    </source>
</evidence>
<dbReference type="InterPro" id="IPR036819">
    <property type="entry name" value="Subtilisin_inhibitor-like_sf"/>
</dbReference>
<evidence type="ECO:0000256" key="1">
    <source>
        <dbReference type="ARBA" id="ARBA00004613"/>
    </source>
</evidence>
<keyword evidence="4" id="KW-0646">Protease inhibitor</keyword>